<dbReference type="SUPFAM" id="SSF49373">
    <property type="entry name" value="Invasin/intimin cell-adhesion fragments"/>
    <property type="match status" value="1"/>
</dbReference>
<proteinExistence type="predicted"/>
<evidence type="ECO:0000313" key="3">
    <source>
        <dbReference type="Proteomes" id="UP000440224"/>
    </source>
</evidence>
<protein>
    <recommendedName>
        <fullName evidence="4">Big-1 domain-containing protein</fullName>
    </recommendedName>
</protein>
<dbReference type="PROSITE" id="PS51257">
    <property type="entry name" value="PROKAR_LIPOPROTEIN"/>
    <property type="match status" value="1"/>
</dbReference>
<evidence type="ECO:0008006" key="4">
    <source>
        <dbReference type="Google" id="ProtNLM"/>
    </source>
</evidence>
<dbReference type="AlphaFoldDB" id="A0A6N7PVG5"/>
<gene>
    <name evidence="2" type="ORF">GF068_28855</name>
</gene>
<organism evidence="2 3">
    <name type="scientific">Polyangium spumosum</name>
    <dbReference type="NCBI Taxonomy" id="889282"/>
    <lineage>
        <taxon>Bacteria</taxon>
        <taxon>Pseudomonadati</taxon>
        <taxon>Myxococcota</taxon>
        <taxon>Polyangia</taxon>
        <taxon>Polyangiales</taxon>
        <taxon>Polyangiaceae</taxon>
        <taxon>Polyangium</taxon>
    </lineage>
</organism>
<evidence type="ECO:0000256" key="1">
    <source>
        <dbReference type="SAM" id="SignalP"/>
    </source>
</evidence>
<dbReference type="InterPro" id="IPR008964">
    <property type="entry name" value="Invasin/intimin_cell_adhesion"/>
</dbReference>
<keyword evidence="3" id="KW-1185">Reference proteome</keyword>
<dbReference type="OrthoDB" id="5484015at2"/>
<feature type="signal peptide" evidence="1">
    <location>
        <begin position="1"/>
        <end position="22"/>
    </location>
</feature>
<dbReference type="Gene3D" id="2.60.40.10">
    <property type="entry name" value="Immunoglobulins"/>
    <property type="match status" value="1"/>
</dbReference>
<evidence type="ECO:0000313" key="2">
    <source>
        <dbReference type="EMBL" id="MRG95899.1"/>
    </source>
</evidence>
<name>A0A6N7PVG5_9BACT</name>
<dbReference type="RefSeq" id="WP_153822710.1">
    <property type="nucleotide sequence ID" value="NZ_WJIE01000009.1"/>
</dbReference>
<dbReference type="Proteomes" id="UP000440224">
    <property type="component" value="Unassembled WGS sequence"/>
</dbReference>
<dbReference type="InterPro" id="IPR013783">
    <property type="entry name" value="Ig-like_fold"/>
</dbReference>
<feature type="chain" id="PRO_5026810487" description="Big-1 domain-containing protein" evidence="1">
    <location>
        <begin position="23"/>
        <end position="489"/>
    </location>
</feature>
<reference evidence="2 3" key="1">
    <citation type="submission" date="2019-10" db="EMBL/GenBank/DDBJ databases">
        <title>A soil myxobacterium in the family Polyangiaceae.</title>
        <authorList>
            <person name="Li Y."/>
            <person name="Wang J."/>
        </authorList>
    </citation>
    <scope>NUCLEOTIDE SEQUENCE [LARGE SCALE GENOMIC DNA]</scope>
    <source>
        <strain evidence="2 3">DSM 14734</strain>
    </source>
</reference>
<sequence>MRYRRTLALLVPFALAACGSEADPSNPAALSPASLALELARQDGPAPHPIEVTVRVTSSDGKPVPGLAVEITAEGGTADAAEDVGDGTYRATVKPSIAAGDAGEVVVRAKVADLSAERTAVVLPFVGAAWGQPERVPGLVNTAGTEDSAEVSPDGQWLIVSTYSPADLLCCIGGKDLPGCTGEAASPAATECNTTRGPYAAPERPDMPGAGRILSPTEIDHTIPELGVAQALFALPPVAAYGFRKQPDGSFAEPFVIAIDMNGFTYSPFGFTFLGAPEGGAAPVLFAFDPLHGPDTAPDLYHADITLGAPVSLGKYSFVNNFLIADPFPATQLPLTPMEPFQSNPAFGHGHVWFDTEGPVEKDIFVARPSGAFPGASFSETVVAAISEPDVEEFQPFVDEASSLLYFSRGFRDIAASAYSGGDPALPASFGDPVVALGLDAPPDGPGDIVGIGEPSLARTAEGEQWLYFVYYVRREGHYDGSVGRVKKR</sequence>
<keyword evidence="1" id="KW-0732">Signal</keyword>
<comment type="caution">
    <text evidence="2">The sequence shown here is derived from an EMBL/GenBank/DDBJ whole genome shotgun (WGS) entry which is preliminary data.</text>
</comment>
<accession>A0A6N7PVG5</accession>
<dbReference type="EMBL" id="WJIE01000009">
    <property type="protein sequence ID" value="MRG95899.1"/>
    <property type="molecule type" value="Genomic_DNA"/>
</dbReference>